<accession>A0A0L0G061</accession>
<feature type="transmembrane region" description="Helical" evidence="1">
    <location>
        <begin position="12"/>
        <end position="32"/>
    </location>
</feature>
<dbReference type="PANTHER" id="PTHR38585">
    <property type="entry name" value="TRANSMEMBRANE PROTEIN"/>
    <property type="match status" value="1"/>
</dbReference>
<dbReference type="RefSeq" id="XP_014156123.1">
    <property type="nucleotide sequence ID" value="XM_014300648.1"/>
</dbReference>
<dbReference type="AlphaFoldDB" id="A0A0L0G061"/>
<protein>
    <submittedName>
        <fullName evidence="2">Uncharacterized protein</fullName>
    </submittedName>
</protein>
<dbReference type="EMBL" id="KQ241948">
    <property type="protein sequence ID" value="KNC82221.1"/>
    <property type="molecule type" value="Genomic_DNA"/>
</dbReference>
<sequence length="249" mass="27458">MASTQFSSDMLTPTIIANSAGWMMGGLTFPTILRISQSYVFYPLGFDTSTRFKASSCGFLAVLIGGSVSSLLAIELRNRVILELDSDTSVLPSYSFKNRKSTDKLLLCGMLSTVMFRLFGGRFINIIPSNVATRGAYANIMQSLPASSSKYATANERKLITKLGQAYGCHTCGAKSGSTIFHADHQPPNAHKWFWQTQRFYAQCQNCSGKQGASIGSKTVRSITHFNFRMYLVWMPIPLFLEAASEYDA</sequence>
<dbReference type="STRING" id="667725.A0A0L0G061"/>
<dbReference type="OrthoDB" id="70850at2759"/>
<keyword evidence="1" id="KW-0812">Transmembrane</keyword>
<evidence type="ECO:0000313" key="2">
    <source>
        <dbReference type="EMBL" id="KNC82221.1"/>
    </source>
</evidence>
<dbReference type="eggNOG" id="ENOG502S73D">
    <property type="taxonomic scope" value="Eukaryota"/>
</dbReference>
<keyword evidence="1" id="KW-1133">Transmembrane helix</keyword>
<evidence type="ECO:0000313" key="3">
    <source>
        <dbReference type="Proteomes" id="UP000054560"/>
    </source>
</evidence>
<dbReference type="Proteomes" id="UP000054560">
    <property type="component" value="Unassembled WGS sequence"/>
</dbReference>
<reference evidence="2 3" key="1">
    <citation type="submission" date="2011-02" db="EMBL/GenBank/DDBJ databases">
        <title>The Genome Sequence of Sphaeroforma arctica JP610.</title>
        <authorList>
            <consortium name="The Broad Institute Genome Sequencing Platform"/>
            <person name="Russ C."/>
            <person name="Cuomo C."/>
            <person name="Young S.K."/>
            <person name="Zeng Q."/>
            <person name="Gargeya S."/>
            <person name="Alvarado L."/>
            <person name="Berlin A."/>
            <person name="Chapman S.B."/>
            <person name="Chen Z."/>
            <person name="Freedman E."/>
            <person name="Gellesch M."/>
            <person name="Goldberg J."/>
            <person name="Griggs A."/>
            <person name="Gujja S."/>
            <person name="Heilman E."/>
            <person name="Heiman D."/>
            <person name="Howarth C."/>
            <person name="Mehta T."/>
            <person name="Neiman D."/>
            <person name="Pearson M."/>
            <person name="Roberts A."/>
            <person name="Saif S."/>
            <person name="Shea T."/>
            <person name="Shenoy N."/>
            <person name="Sisk P."/>
            <person name="Stolte C."/>
            <person name="Sykes S."/>
            <person name="White J."/>
            <person name="Yandava C."/>
            <person name="Burger G."/>
            <person name="Gray M.W."/>
            <person name="Holland P.W.H."/>
            <person name="King N."/>
            <person name="Lang F.B.F."/>
            <person name="Roger A.J."/>
            <person name="Ruiz-Trillo I."/>
            <person name="Haas B."/>
            <person name="Nusbaum C."/>
            <person name="Birren B."/>
        </authorList>
    </citation>
    <scope>NUCLEOTIDE SEQUENCE [LARGE SCALE GENOMIC DNA]</scope>
    <source>
        <strain evidence="2 3">JP610</strain>
    </source>
</reference>
<dbReference type="GeneID" id="25905992"/>
<name>A0A0L0G061_9EUKA</name>
<organism evidence="2 3">
    <name type="scientific">Sphaeroforma arctica JP610</name>
    <dbReference type="NCBI Taxonomy" id="667725"/>
    <lineage>
        <taxon>Eukaryota</taxon>
        <taxon>Ichthyosporea</taxon>
        <taxon>Ichthyophonida</taxon>
        <taxon>Sphaeroforma</taxon>
    </lineage>
</organism>
<evidence type="ECO:0000256" key="1">
    <source>
        <dbReference type="SAM" id="Phobius"/>
    </source>
</evidence>
<dbReference type="PANTHER" id="PTHR38585:SF1">
    <property type="entry name" value="TRANSMEMBRANE PROTEIN"/>
    <property type="match status" value="1"/>
</dbReference>
<proteinExistence type="predicted"/>
<feature type="transmembrane region" description="Helical" evidence="1">
    <location>
        <begin position="52"/>
        <end position="74"/>
    </location>
</feature>
<keyword evidence="3" id="KW-1185">Reference proteome</keyword>
<keyword evidence="1" id="KW-0472">Membrane</keyword>
<gene>
    <name evidence="2" type="ORF">SARC_05488</name>
</gene>